<gene>
    <name evidence="2" type="ORF">PG2071B_0895</name>
</gene>
<proteinExistence type="predicted"/>
<comment type="caution">
    <text evidence="2">The sequence shown here is derived from an EMBL/GenBank/DDBJ whole genome shotgun (WGS) entry which is preliminary data.</text>
</comment>
<reference evidence="2 3" key="1">
    <citation type="submission" date="2018-12" db="EMBL/GenBank/DDBJ databases">
        <title>Unveiling genomic diversity among members of the Bifidobacterium pseudolongum species, a widely distributed gut commensal of the animal kingdom.</title>
        <authorList>
            <person name="Lugli G.A."/>
            <person name="Duranti S."/>
            <person name="Albert K."/>
            <person name="Mancabelli L."/>
            <person name="Napoli S."/>
            <person name="Viappiani A."/>
            <person name="Anzalone R."/>
            <person name="Longhi G."/>
            <person name="Milani C."/>
            <person name="Turroni F."/>
            <person name="Alessandri G."/>
            <person name="Sela D.A."/>
            <person name="Van Sinderen D."/>
            <person name="Ventura M."/>
        </authorList>
    </citation>
    <scope>NUCLEOTIDE SEQUENCE [LARGE SCALE GENOMIC DNA]</scope>
    <source>
        <strain evidence="2 3">2071B</strain>
    </source>
</reference>
<dbReference type="EMBL" id="RYUM01000009">
    <property type="protein sequence ID" value="RYQ19485.1"/>
    <property type="molecule type" value="Genomic_DNA"/>
</dbReference>
<sequence>MDTTPMIAAIDHMLEERATLDTTDISLVTAQIAELEQALDKLTSTIEQEGREETAREAAVITEAENELDRLNDCQEALDE</sequence>
<keyword evidence="1" id="KW-0175">Coiled coil</keyword>
<dbReference type="RefSeq" id="WP_129864290.1">
    <property type="nucleotide sequence ID" value="NZ_RYUM01000009.1"/>
</dbReference>
<feature type="coiled-coil region" evidence="1">
    <location>
        <begin position="25"/>
        <end position="52"/>
    </location>
</feature>
<protein>
    <submittedName>
        <fullName evidence="2">Uncharacterized protein</fullName>
    </submittedName>
</protein>
<dbReference type="AlphaFoldDB" id="A0A4Q5A5U8"/>
<evidence type="ECO:0000313" key="2">
    <source>
        <dbReference type="EMBL" id="RYQ19485.1"/>
    </source>
</evidence>
<evidence type="ECO:0000313" key="3">
    <source>
        <dbReference type="Proteomes" id="UP000291187"/>
    </source>
</evidence>
<organism evidence="2 3">
    <name type="scientific">Bifidobacterium pseudolongum subsp. globosum</name>
    <dbReference type="NCBI Taxonomy" id="1690"/>
    <lineage>
        <taxon>Bacteria</taxon>
        <taxon>Bacillati</taxon>
        <taxon>Actinomycetota</taxon>
        <taxon>Actinomycetes</taxon>
        <taxon>Bifidobacteriales</taxon>
        <taxon>Bifidobacteriaceae</taxon>
        <taxon>Bifidobacterium</taxon>
    </lineage>
</organism>
<dbReference type="Proteomes" id="UP000291187">
    <property type="component" value="Unassembled WGS sequence"/>
</dbReference>
<name>A0A4Q5A5U8_9BIFI</name>
<evidence type="ECO:0000256" key="1">
    <source>
        <dbReference type="SAM" id="Coils"/>
    </source>
</evidence>
<accession>A0A4Q5A5U8</accession>